<evidence type="ECO:0000313" key="1">
    <source>
        <dbReference type="EMBL" id="KAB8304420.1"/>
    </source>
</evidence>
<organism evidence="1 2">
    <name type="scientific">Monilinia laxa</name>
    <name type="common">Brown rot fungus</name>
    <name type="synonym">Sclerotinia laxa</name>
    <dbReference type="NCBI Taxonomy" id="61186"/>
    <lineage>
        <taxon>Eukaryota</taxon>
        <taxon>Fungi</taxon>
        <taxon>Dikarya</taxon>
        <taxon>Ascomycota</taxon>
        <taxon>Pezizomycotina</taxon>
        <taxon>Leotiomycetes</taxon>
        <taxon>Helotiales</taxon>
        <taxon>Sclerotiniaceae</taxon>
        <taxon>Monilinia</taxon>
    </lineage>
</organism>
<proteinExistence type="predicted"/>
<comment type="caution">
    <text evidence="1">The sequence shown here is derived from an EMBL/GenBank/DDBJ whole genome shotgun (WGS) entry which is preliminary data.</text>
</comment>
<gene>
    <name evidence="1" type="ORF">EYC80_003821</name>
</gene>
<dbReference type="Proteomes" id="UP000326757">
    <property type="component" value="Unassembled WGS sequence"/>
</dbReference>
<name>A0A5N6KKU4_MONLA</name>
<accession>A0A5N6KKU4</accession>
<keyword evidence="2" id="KW-1185">Reference proteome</keyword>
<sequence>MPIVGKELPYRENQRSRNHPTPYAIVIFEIDAPSYIIISHTLGGAYNAISNANYMQRLNISAHLFSIYWCPFPCSSESINSYVIKFNDTYCSRIIEENHMI</sequence>
<dbReference type="EMBL" id="VIGI01000001">
    <property type="protein sequence ID" value="KAB8304420.1"/>
    <property type="molecule type" value="Genomic_DNA"/>
</dbReference>
<evidence type="ECO:0000313" key="2">
    <source>
        <dbReference type="Proteomes" id="UP000326757"/>
    </source>
</evidence>
<protein>
    <submittedName>
        <fullName evidence="1">Uncharacterized protein</fullName>
    </submittedName>
</protein>
<dbReference type="AlphaFoldDB" id="A0A5N6KKU4"/>
<reference evidence="1 2" key="1">
    <citation type="submission" date="2019-06" db="EMBL/GenBank/DDBJ databases">
        <title>Genome Sequence of the Brown Rot Fungal Pathogen Monilinia laxa.</title>
        <authorList>
            <person name="De Miccolis Angelini R.M."/>
            <person name="Landi L."/>
            <person name="Abate D."/>
            <person name="Pollastro S."/>
            <person name="Romanazzi G."/>
            <person name="Faretra F."/>
        </authorList>
    </citation>
    <scope>NUCLEOTIDE SEQUENCE [LARGE SCALE GENOMIC DNA]</scope>
    <source>
        <strain evidence="1 2">Mlax316</strain>
    </source>
</reference>